<dbReference type="Proteomes" id="UP000215509">
    <property type="component" value="Unassembled WGS sequence"/>
</dbReference>
<protein>
    <submittedName>
        <fullName evidence="1">Uncharacterized protein</fullName>
    </submittedName>
</protein>
<name>A0A229UZD5_9BACL</name>
<dbReference type="AlphaFoldDB" id="A0A229UZD5"/>
<evidence type="ECO:0000313" key="2">
    <source>
        <dbReference type="Proteomes" id="UP000215509"/>
    </source>
</evidence>
<proteinExistence type="predicted"/>
<gene>
    <name evidence="1" type="ORF">CF651_00230</name>
</gene>
<comment type="caution">
    <text evidence="1">The sequence shown here is derived from an EMBL/GenBank/DDBJ whole genome shotgun (WGS) entry which is preliminary data.</text>
</comment>
<sequence length="66" mass="7211">MNDKTACGPFLFGNPHAVFYCLNISIGFHGFTVPYPPDAVLEEGEVYNARAGNGSTWVAFSKWKLG</sequence>
<keyword evidence="2" id="KW-1185">Reference proteome</keyword>
<evidence type="ECO:0000313" key="1">
    <source>
        <dbReference type="EMBL" id="OXM88329.1"/>
    </source>
</evidence>
<accession>A0A229UZD5</accession>
<organism evidence="1 2">
    <name type="scientific">Paenibacillus rigui</name>
    <dbReference type="NCBI Taxonomy" id="554312"/>
    <lineage>
        <taxon>Bacteria</taxon>
        <taxon>Bacillati</taxon>
        <taxon>Bacillota</taxon>
        <taxon>Bacilli</taxon>
        <taxon>Bacillales</taxon>
        <taxon>Paenibacillaceae</taxon>
        <taxon>Paenibacillus</taxon>
    </lineage>
</organism>
<dbReference type="EMBL" id="NMQW01000001">
    <property type="protein sequence ID" value="OXM88329.1"/>
    <property type="molecule type" value="Genomic_DNA"/>
</dbReference>
<reference evidence="1 2" key="1">
    <citation type="submission" date="2017-07" db="EMBL/GenBank/DDBJ databases">
        <title>Genome sequencing and assembly of Paenibacillus rigui.</title>
        <authorList>
            <person name="Mayilraj S."/>
        </authorList>
    </citation>
    <scope>NUCLEOTIDE SEQUENCE [LARGE SCALE GENOMIC DNA]</scope>
    <source>
        <strain evidence="1 2">JCM 16352</strain>
    </source>
</reference>